<evidence type="ECO:0000259" key="1">
    <source>
        <dbReference type="Pfam" id="PF03417"/>
    </source>
</evidence>
<proteinExistence type="predicted"/>
<dbReference type="Gene3D" id="3.60.60.10">
    <property type="entry name" value="Penicillin V Acylase, Chain A"/>
    <property type="match status" value="1"/>
</dbReference>
<comment type="caution">
    <text evidence="2">The sequence shown here is derived from an EMBL/GenBank/DDBJ whole genome shotgun (WGS) entry which is preliminary data.</text>
</comment>
<protein>
    <submittedName>
        <fullName evidence="2">Isopenicillin-N N-acyltransferase-like protein</fullName>
    </submittedName>
</protein>
<dbReference type="AlphaFoldDB" id="A0A840IHI2"/>
<name>A0A840IHI2_9ACTN</name>
<gene>
    <name evidence="2" type="ORF">BDZ31_003839</name>
</gene>
<accession>A0A840IHI2</accession>
<dbReference type="Proteomes" id="UP000585272">
    <property type="component" value="Unassembled WGS sequence"/>
</dbReference>
<dbReference type="NCBIfam" id="NF040521">
    <property type="entry name" value="C45_proenzyme"/>
    <property type="match status" value="1"/>
</dbReference>
<keyword evidence="2" id="KW-0808">Transferase</keyword>
<dbReference type="InterPro" id="IPR047801">
    <property type="entry name" value="Peptidase_C45"/>
</dbReference>
<feature type="domain" description="Peptidase C45 hydrolase" evidence="1">
    <location>
        <begin position="118"/>
        <end position="342"/>
    </location>
</feature>
<sequence length="353" mass="37388">MRAVLSGAAVAPPRIVANGAAAAGGRAHGEAAATGIARHVETVLARLAREGVGQGEAERRALAYRDAVAAQRPELAEEVDGVARGAGIARELAWVLQLRAELAAPTPECSSLAARGADGELIVAQNLDLPPAYRELMVLLERREPGRPALLTLTPAGQIGQCGINAAGVAVFANFIHAPGWRVGLPRYLLSRVALAERDRAGAIDAVAATRRAASRNLLVADPGGATMVETTPDGLARVESEGRFLWHTNHVVAPELAAQERAGTAWLRNSRARYARIGERLEALTPTEVSVEAVAEILRDRTGAPDAVCHLREDDEIDYATVASVIAIPARRRMWVAWGPPCDVPYVEVEAP</sequence>
<dbReference type="EMBL" id="JACHNU010000006">
    <property type="protein sequence ID" value="MBB4664236.1"/>
    <property type="molecule type" value="Genomic_DNA"/>
</dbReference>
<dbReference type="PANTHER" id="PTHR34180:SF1">
    <property type="entry name" value="BETA-ALANYL-DOPAMINE_CARCININE HYDROLASE"/>
    <property type="match status" value="1"/>
</dbReference>
<dbReference type="RefSeq" id="WP_183344076.1">
    <property type="nucleotide sequence ID" value="NZ_JACHNU010000006.1"/>
</dbReference>
<evidence type="ECO:0000313" key="2">
    <source>
        <dbReference type="EMBL" id="MBB4664236.1"/>
    </source>
</evidence>
<keyword evidence="2" id="KW-0012">Acyltransferase</keyword>
<dbReference type="InterPro" id="IPR005079">
    <property type="entry name" value="Peptidase_C45_hydrolase"/>
</dbReference>
<dbReference type="Gene3D" id="1.10.10.2120">
    <property type="match status" value="1"/>
</dbReference>
<organism evidence="2 3">
    <name type="scientific">Conexibacter arvalis</name>
    <dbReference type="NCBI Taxonomy" id="912552"/>
    <lineage>
        <taxon>Bacteria</taxon>
        <taxon>Bacillati</taxon>
        <taxon>Actinomycetota</taxon>
        <taxon>Thermoleophilia</taxon>
        <taxon>Solirubrobacterales</taxon>
        <taxon>Conexibacteraceae</taxon>
        <taxon>Conexibacter</taxon>
    </lineage>
</organism>
<reference evidence="2 3" key="1">
    <citation type="submission" date="2020-08" db="EMBL/GenBank/DDBJ databases">
        <title>Genomic Encyclopedia of Archaeal and Bacterial Type Strains, Phase II (KMG-II): from individual species to whole genera.</title>
        <authorList>
            <person name="Goeker M."/>
        </authorList>
    </citation>
    <scope>NUCLEOTIDE SEQUENCE [LARGE SCALE GENOMIC DNA]</scope>
    <source>
        <strain evidence="2 3">DSM 23288</strain>
    </source>
</reference>
<dbReference type="InterPro" id="IPR047794">
    <property type="entry name" value="C45_proenzyme-like"/>
</dbReference>
<dbReference type="GO" id="GO:0016746">
    <property type="term" value="F:acyltransferase activity"/>
    <property type="evidence" value="ECO:0007669"/>
    <property type="project" value="UniProtKB-KW"/>
</dbReference>
<evidence type="ECO:0000313" key="3">
    <source>
        <dbReference type="Proteomes" id="UP000585272"/>
    </source>
</evidence>
<dbReference type="PANTHER" id="PTHR34180">
    <property type="entry name" value="PEPTIDASE C45"/>
    <property type="match status" value="1"/>
</dbReference>
<keyword evidence="3" id="KW-1185">Reference proteome</keyword>
<dbReference type="Pfam" id="PF03417">
    <property type="entry name" value="AAT"/>
    <property type="match status" value="1"/>
</dbReference>